<dbReference type="InterPro" id="IPR020846">
    <property type="entry name" value="MFS_dom"/>
</dbReference>
<dbReference type="GO" id="GO:0022857">
    <property type="term" value="F:transmembrane transporter activity"/>
    <property type="evidence" value="ECO:0007669"/>
    <property type="project" value="InterPro"/>
</dbReference>
<feature type="transmembrane region" description="Helical" evidence="7">
    <location>
        <begin position="206"/>
        <end position="230"/>
    </location>
</feature>
<dbReference type="InterPro" id="IPR011701">
    <property type="entry name" value="MFS"/>
</dbReference>
<evidence type="ECO:0000313" key="10">
    <source>
        <dbReference type="Proteomes" id="UP000297839"/>
    </source>
</evidence>
<feature type="transmembrane region" description="Helical" evidence="7">
    <location>
        <begin position="12"/>
        <end position="32"/>
    </location>
</feature>
<dbReference type="RefSeq" id="WP_135250207.1">
    <property type="nucleotide sequence ID" value="NZ_SMLK01000003.1"/>
</dbReference>
<dbReference type="Pfam" id="PF07690">
    <property type="entry name" value="MFS_1"/>
    <property type="match status" value="1"/>
</dbReference>
<keyword evidence="3" id="KW-1003">Cell membrane</keyword>
<evidence type="ECO:0000256" key="7">
    <source>
        <dbReference type="SAM" id="Phobius"/>
    </source>
</evidence>
<comment type="caution">
    <text evidence="9">The sequence shown here is derived from an EMBL/GenBank/DDBJ whole genome shotgun (WGS) entry which is preliminary data.</text>
</comment>
<accession>A0A4Z0BTD4</accession>
<feature type="transmembrane region" description="Helical" evidence="7">
    <location>
        <begin position="295"/>
        <end position="312"/>
    </location>
</feature>
<dbReference type="InterPro" id="IPR050171">
    <property type="entry name" value="MFS_Transporters"/>
</dbReference>
<proteinExistence type="predicted"/>
<evidence type="ECO:0000259" key="8">
    <source>
        <dbReference type="PROSITE" id="PS50850"/>
    </source>
</evidence>
<feature type="transmembrane region" description="Helical" evidence="7">
    <location>
        <begin position="268"/>
        <end position="289"/>
    </location>
</feature>
<organism evidence="9 10">
    <name type="scientific">Ramlibacter humi</name>
    <dbReference type="NCBI Taxonomy" id="2530451"/>
    <lineage>
        <taxon>Bacteria</taxon>
        <taxon>Pseudomonadati</taxon>
        <taxon>Pseudomonadota</taxon>
        <taxon>Betaproteobacteria</taxon>
        <taxon>Burkholderiales</taxon>
        <taxon>Comamonadaceae</taxon>
        <taxon>Ramlibacter</taxon>
    </lineage>
</organism>
<feature type="domain" description="Major facilitator superfamily (MFS) profile" evidence="8">
    <location>
        <begin position="1"/>
        <end position="386"/>
    </location>
</feature>
<feature type="transmembrane region" description="Helical" evidence="7">
    <location>
        <begin position="333"/>
        <end position="355"/>
    </location>
</feature>
<keyword evidence="6 7" id="KW-0472">Membrane</keyword>
<comment type="subcellular location">
    <subcellularLocation>
        <location evidence="1">Cell membrane</location>
        <topology evidence="1">Multi-pass membrane protein</topology>
    </subcellularLocation>
</comment>
<keyword evidence="10" id="KW-1185">Reference proteome</keyword>
<feature type="transmembrane region" description="Helical" evidence="7">
    <location>
        <begin position="44"/>
        <end position="64"/>
    </location>
</feature>
<feature type="transmembrane region" description="Helical" evidence="7">
    <location>
        <begin position="157"/>
        <end position="181"/>
    </location>
</feature>
<evidence type="ECO:0000256" key="5">
    <source>
        <dbReference type="ARBA" id="ARBA00022989"/>
    </source>
</evidence>
<dbReference type="PANTHER" id="PTHR23517:SF2">
    <property type="entry name" value="MULTIDRUG RESISTANCE PROTEIN MDTH"/>
    <property type="match status" value="1"/>
</dbReference>
<dbReference type="EMBL" id="SMLK01000003">
    <property type="protein sequence ID" value="TFZ02111.1"/>
    <property type="molecule type" value="Genomic_DNA"/>
</dbReference>
<evidence type="ECO:0000256" key="3">
    <source>
        <dbReference type="ARBA" id="ARBA00022475"/>
    </source>
</evidence>
<dbReference type="AlphaFoldDB" id="A0A4Z0BTD4"/>
<name>A0A4Z0BTD4_9BURK</name>
<evidence type="ECO:0000256" key="2">
    <source>
        <dbReference type="ARBA" id="ARBA00022448"/>
    </source>
</evidence>
<protein>
    <submittedName>
        <fullName evidence="9">MFS transporter</fullName>
    </submittedName>
</protein>
<sequence>MTPLERRASGSLATVFASRMLGLFLVLPVFALEAARYPGGGDPALIGLAMGIYGLTQGVLQFAYGLASDRFGRKRVILLGLAVFAAGSFLASAAPSLNWLIAGRALQGAGAVSAAVTALLADQTRDEVRTIAMAMVGASIGLMFALSLVAAPALAGWIGLSGLFAITGCLALGCMAVVAWWTPPEPVRHKNVPRGRLRDVLGYGPLVRLNVGVFVLHAVQLAMWVAIPALLVQAGLAKDHHWQVYLPAVLASFVVMSMTLFPAERRGYLRAVFLAAIGVIGAVQVGLALAPRPGIALLGVMLFLFFCGFNVLEASQPSMASRVAPPQARGAALGVYNTLQSLGFFAGGAVGGWLTKHVGSTGLFAACACATLVWLVVAWPMVAPVRSPSPEQVLADEAEAT</sequence>
<keyword evidence="5 7" id="KW-1133">Transmembrane helix</keyword>
<dbReference type="PANTHER" id="PTHR23517">
    <property type="entry name" value="RESISTANCE PROTEIN MDTM, PUTATIVE-RELATED-RELATED"/>
    <property type="match status" value="1"/>
</dbReference>
<dbReference type="InterPro" id="IPR036259">
    <property type="entry name" value="MFS_trans_sf"/>
</dbReference>
<reference evidence="9 10" key="1">
    <citation type="submission" date="2019-03" db="EMBL/GenBank/DDBJ databases">
        <title>Ramlibacter sp. 18x22-1, whole genome shotgun sequence.</title>
        <authorList>
            <person name="Zhang X."/>
            <person name="Feng G."/>
            <person name="Zhu H."/>
        </authorList>
    </citation>
    <scope>NUCLEOTIDE SEQUENCE [LARGE SCALE GENOMIC DNA]</scope>
    <source>
        <strain evidence="9 10">18x22-1</strain>
    </source>
</reference>
<evidence type="ECO:0000313" key="9">
    <source>
        <dbReference type="EMBL" id="TFZ02111.1"/>
    </source>
</evidence>
<feature type="transmembrane region" description="Helical" evidence="7">
    <location>
        <begin position="101"/>
        <end position="120"/>
    </location>
</feature>
<gene>
    <name evidence="9" type="ORF">EZ216_11450</name>
</gene>
<evidence type="ECO:0000256" key="6">
    <source>
        <dbReference type="ARBA" id="ARBA00023136"/>
    </source>
</evidence>
<dbReference type="SUPFAM" id="SSF103473">
    <property type="entry name" value="MFS general substrate transporter"/>
    <property type="match status" value="1"/>
</dbReference>
<keyword evidence="4 7" id="KW-0812">Transmembrane</keyword>
<feature type="transmembrane region" description="Helical" evidence="7">
    <location>
        <begin position="361"/>
        <end position="382"/>
    </location>
</feature>
<dbReference type="OrthoDB" id="9764259at2"/>
<dbReference type="Gene3D" id="1.20.1250.20">
    <property type="entry name" value="MFS general substrate transporter like domains"/>
    <property type="match status" value="1"/>
</dbReference>
<evidence type="ECO:0000256" key="4">
    <source>
        <dbReference type="ARBA" id="ARBA00022692"/>
    </source>
</evidence>
<dbReference type="CDD" id="cd17472">
    <property type="entry name" value="MFS_YajR_like"/>
    <property type="match status" value="1"/>
</dbReference>
<feature type="transmembrane region" description="Helical" evidence="7">
    <location>
        <begin position="242"/>
        <end position="261"/>
    </location>
</feature>
<feature type="transmembrane region" description="Helical" evidence="7">
    <location>
        <begin position="132"/>
        <end position="151"/>
    </location>
</feature>
<dbReference type="PROSITE" id="PS50850">
    <property type="entry name" value="MFS"/>
    <property type="match status" value="1"/>
</dbReference>
<evidence type="ECO:0000256" key="1">
    <source>
        <dbReference type="ARBA" id="ARBA00004651"/>
    </source>
</evidence>
<feature type="transmembrane region" description="Helical" evidence="7">
    <location>
        <begin position="76"/>
        <end position="95"/>
    </location>
</feature>
<keyword evidence="2" id="KW-0813">Transport</keyword>
<dbReference type="Proteomes" id="UP000297839">
    <property type="component" value="Unassembled WGS sequence"/>
</dbReference>
<dbReference type="GO" id="GO:0005886">
    <property type="term" value="C:plasma membrane"/>
    <property type="evidence" value="ECO:0007669"/>
    <property type="project" value="UniProtKB-SubCell"/>
</dbReference>